<dbReference type="HOGENOM" id="CLU_174600_0_0_4"/>
<accession>A4J9U0</accession>
<gene>
    <name evidence="2" type="ordered locus">Bcep1808_0019</name>
</gene>
<evidence type="ECO:0000313" key="2">
    <source>
        <dbReference type="EMBL" id="ABO53043.1"/>
    </source>
</evidence>
<keyword evidence="1" id="KW-0812">Transmembrane</keyword>
<feature type="transmembrane region" description="Helical" evidence="1">
    <location>
        <begin position="85"/>
        <end position="105"/>
    </location>
</feature>
<dbReference type="eggNOG" id="ENOG5031779">
    <property type="taxonomic scope" value="Bacteria"/>
</dbReference>
<evidence type="ECO:0000313" key="3">
    <source>
        <dbReference type="Proteomes" id="UP000002287"/>
    </source>
</evidence>
<keyword evidence="1" id="KW-0472">Membrane</keyword>
<dbReference type="Proteomes" id="UP000002287">
    <property type="component" value="Chromosome 1"/>
</dbReference>
<feature type="transmembrane region" description="Helical" evidence="1">
    <location>
        <begin position="36"/>
        <end position="57"/>
    </location>
</feature>
<protein>
    <submittedName>
        <fullName evidence="2">Uncharacterized protein</fullName>
    </submittedName>
</protein>
<keyword evidence="1" id="KW-1133">Transmembrane helix</keyword>
<dbReference type="AlphaFoldDB" id="A4J9U0"/>
<reference evidence="3" key="1">
    <citation type="submission" date="2007-03" db="EMBL/GenBank/DDBJ databases">
        <title>Complete sequence of chromosome 1 of Burkholderia vietnamiensis G4.</title>
        <authorList>
            <consortium name="US DOE Joint Genome Institute"/>
            <person name="Copeland A."/>
            <person name="Lucas S."/>
            <person name="Lapidus A."/>
            <person name="Barry K."/>
            <person name="Detter J.C."/>
            <person name="Glavina del Rio T."/>
            <person name="Hammon N."/>
            <person name="Israni S."/>
            <person name="Dalin E."/>
            <person name="Tice H."/>
            <person name="Pitluck S."/>
            <person name="Chain P."/>
            <person name="Malfatti S."/>
            <person name="Shin M."/>
            <person name="Vergez L."/>
            <person name="Schmutz J."/>
            <person name="Larimer F."/>
            <person name="Land M."/>
            <person name="Hauser L."/>
            <person name="Kyrpides N."/>
            <person name="Tiedje J."/>
            <person name="Richardson P."/>
        </authorList>
    </citation>
    <scope>NUCLEOTIDE SEQUENCE [LARGE SCALE GENOMIC DNA]</scope>
    <source>
        <strain evidence="3">G4 / LMG 22486</strain>
    </source>
</reference>
<dbReference type="KEGG" id="bvi:Bcep1808_0019"/>
<evidence type="ECO:0000256" key="1">
    <source>
        <dbReference type="SAM" id="Phobius"/>
    </source>
</evidence>
<dbReference type="EMBL" id="CP000614">
    <property type="protein sequence ID" value="ABO53043.1"/>
    <property type="molecule type" value="Genomic_DNA"/>
</dbReference>
<name>A4J9U0_BURVG</name>
<organism evidence="2 3">
    <name type="scientific">Burkholderia vietnamiensis (strain G4 / LMG 22486)</name>
    <name type="common">Burkholderia cepacia (strain R1808)</name>
    <dbReference type="NCBI Taxonomy" id="269482"/>
    <lineage>
        <taxon>Bacteria</taxon>
        <taxon>Pseudomonadati</taxon>
        <taxon>Pseudomonadota</taxon>
        <taxon>Betaproteobacteria</taxon>
        <taxon>Burkholderiales</taxon>
        <taxon>Burkholderiaceae</taxon>
        <taxon>Burkholderia</taxon>
        <taxon>Burkholderia cepacia complex</taxon>
    </lineage>
</organism>
<proteinExistence type="predicted"/>
<sequence>MTLGRWGPRLEATCTRRAGCFHALDERLRGTPKMSMPIFVVLLGLFVCSALLIIVNLTGDPGIDYWDLDGENEPPTSKLDVLRNWPVFCGAGVVLIATFVTYHCYVAE</sequence>